<organism evidence="1">
    <name type="scientific">Arundo donax</name>
    <name type="common">Giant reed</name>
    <name type="synonym">Donax arundinaceus</name>
    <dbReference type="NCBI Taxonomy" id="35708"/>
    <lineage>
        <taxon>Eukaryota</taxon>
        <taxon>Viridiplantae</taxon>
        <taxon>Streptophyta</taxon>
        <taxon>Embryophyta</taxon>
        <taxon>Tracheophyta</taxon>
        <taxon>Spermatophyta</taxon>
        <taxon>Magnoliopsida</taxon>
        <taxon>Liliopsida</taxon>
        <taxon>Poales</taxon>
        <taxon>Poaceae</taxon>
        <taxon>PACMAD clade</taxon>
        <taxon>Arundinoideae</taxon>
        <taxon>Arundineae</taxon>
        <taxon>Arundo</taxon>
    </lineage>
</organism>
<sequence length="40" mass="4611">MASYFKAGWYRGSPYHEDKMSKCPSLPDPARAHQVTDLIR</sequence>
<reference evidence="1" key="2">
    <citation type="journal article" date="2015" name="Data Brief">
        <title>Shoot transcriptome of the giant reed, Arundo donax.</title>
        <authorList>
            <person name="Barrero R.A."/>
            <person name="Guerrero F.D."/>
            <person name="Moolhuijzen P."/>
            <person name="Goolsby J.A."/>
            <person name="Tidwell J."/>
            <person name="Bellgard S.E."/>
            <person name="Bellgard M.I."/>
        </authorList>
    </citation>
    <scope>NUCLEOTIDE SEQUENCE</scope>
    <source>
        <tissue evidence="1">Shoot tissue taken approximately 20 cm above the soil surface</tissue>
    </source>
</reference>
<dbReference type="AlphaFoldDB" id="A0A0A9ATM6"/>
<protein>
    <submittedName>
        <fullName evidence="1">Uncharacterized protein</fullName>
    </submittedName>
</protein>
<proteinExistence type="predicted"/>
<accession>A0A0A9ATM6</accession>
<evidence type="ECO:0000313" key="1">
    <source>
        <dbReference type="EMBL" id="JAD52270.1"/>
    </source>
</evidence>
<reference evidence="1" key="1">
    <citation type="submission" date="2014-09" db="EMBL/GenBank/DDBJ databases">
        <authorList>
            <person name="Magalhaes I.L.F."/>
            <person name="Oliveira U."/>
            <person name="Santos F.R."/>
            <person name="Vidigal T.H.D.A."/>
            <person name="Brescovit A.D."/>
            <person name="Santos A.J."/>
        </authorList>
    </citation>
    <scope>NUCLEOTIDE SEQUENCE</scope>
    <source>
        <tissue evidence="1">Shoot tissue taken approximately 20 cm above the soil surface</tissue>
    </source>
</reference>
<name>A0A0A9ATM6_ARUDO</name>
<dbReference type="EMBL" id="GBRH01245625">
    <property type="protein sequence ID" value="JAD52270.1"/>
    <property type="molecule type" value="Transcribed_RNA"/>
</dbReference>